<evidence type="ECO:0000256" key="1">
    <source>
        <dbReference type="SAM" id="Coils"/>
    </source>
</evidence>
<evidence type="ECO:0000313" key="5">
    <source>
        <dbReference type="EMBL" id="KAJ3659526.1"/>
    </source>
</evidence>
<feature type="domain" description="Transposable element P transposase-like GTP-binding insertion" evidence="4">
    <location>
        <begin position="359"/>
        <end position="474"/>
    </location>
</feature>
<organism evidence="5 6">
    <name type="scientific">Zophobas morio</name>
    <dbReference type="NCBI Taxonomy" id="2755281"/>
    <lineage>
        <taxon>Eukaryota</taxon>
        <taxon>Metazoa</taxon>
        <taxon>Ecdysozoa</taxon>
        <taxon>Arthropoda</taxon>
        <taxon>Hexapoda</taxon>
        <taxon>Insecta</taxon>
        <taxon>Pterygota</taxon>
        <taxon>Neoptera</taxon>
        <taxon>Endopterygota</taxon>
        <taxon>Coleoptera</taxon>
        <taxon>Polyphaga</taxon>
        <taxon>Cucujiformia</taxon>
        <taxon>Tenebrionidae</taxon>
        <taxon>Zophobas</taxon>
    </lineage>
</organism>
<accession>A0AA38MK85</accession>
<evidence type="ECO:0000256" key="2">
    <source>
        <dbReference type="SAM" id="MobiDB-lite"/>
    </source>
</evidence>
<sequence>MMSAVPTKTVSVASQNSPSAQRSPITRRSPCAQQSPIARRSSTAGPFTPDKSGSTMSVTSLKKKFIAKNLFHIKKAESREAIGKDVFPLKHYASECPYRLQLEEKRSEWKQGITKRDNEVKKLQRELKEVTEEKNILQKQLNDNLKIADAVNVLFTPGQIRSLMSGSNVKWSPEDISSATSLRSVIAKAYRYLRYHCHFPLPSLSTLRRWAATFDVRPGHLKNVAKLMQQKAKDLSVTERLTVISFDEMFIKSQICLEIKCEMVFGPNRTVQVMTARGLCSNWKQPVYYDFDQAVTKNILEEAIATLHNSNYIVVAMVSDMGSTNQRLWKDLGIDTSKNTFTHPCDESKLIFVFADVPHLLKLLRNHFLDDRFTLEDKVLSKDCIEKVLEKSANAEVTIAHKLSRHLLDVKGSQRQKVKTAAKLMSHTTASVIKFCGDKNIIEDAHYKELSNFIELVNQWFDVHNSSQKLPKRGKNAYGVDLAVQDAILDKMTHVMTHLRATNRQLIKRALLLSP</sequence>
<protein>
    <recommendedName>
        <fullName evidence="7">Transposable element P transposase</fullName>
    </recommendedName>
</protein>
<evidence type="ECO:0000259" key="4">
    <source>
        <dbReference type="Pfam" id="PF21788"/>
    </source>
</evidence>
<name>A0AA38MK85_9CUCU</name>
<dbReference type="Pfam" id="PF21787">
    <property type="entry name" value="TNP-like_RNaseH_N"/>
    <property type="match status" value="1"/>
</dbReference>
<dbReference type="Pfam" id="PF21788">
    <property type="entry name" value="TNP-like_GBD"/>
    <property type="match status" value="1"/>
</dbReference>
<keyword evidence="1" id="KW-0175">Coiled coil</keyword>
<dbReference type="AlphaFoldDB" id="A0AA38MK85"/>
<dbReference type="InterPro" id="IPR048366">
    <property type="entry name" value="TNP-like_GBD"/>
</dbReference>
<dbReference type="InterPro" id="IPR048365">
    <property type="entry name" value="TNP-like_RNaseH_N"/>
</dbReference>
<evidence type="ECO:0000259" key="3">
    <source>
        <dbReference type="Pfam" id="PF21787"/>
    </source>
</evidence>
<evidence type="ECO:0000313" key="6">
    <source>
        <dbReference type="Proteomes" id="UP001168821"/>
    </source>
</evidence>
<reference evidence="5" key="1">
    <citation type="journal article" date="2023" name="G3 (Bethesda)">
        <title>Whole genome assemblies of Zophobas morio and Tenebrio molitor.</title>
        <authorList>
            <person name="Kaur S."/>
            <person name="Stinson S.A."/>
            <person name="diCenzo G.C."/>
        </authorList>
    </citation>
    <scope>NUCLEOTIDE SEQUENCE</scope>
    <source>
        <strain evidence="5">QUZm001</strain>
    </source>
</reference>
<feature type="coiled-coil region" evidence="1">
    <location>
        <begin position="113"/>
        <end position="140"/>
    </location>
</feature>
<comment type="caution">
    <text evidence="5">The sequence shown here is derived from an EMBL/GenBank/DDBJ whole genome shotgun (WGS) entry which is preliminary data.</text>
</comment>
<dbReference type="Proteomes" id="UP001168821">
    <property type="component" value="Unassembled WGS sequence"/>
</dbReference>
<proteinExistence type="predicted"/>
<feature type="domain" description="Transposable element P transposase-like RNase H" evidence="3">
    <location>
        <begin position="217"/>
        <end position="333"/>
    </location>
</feature>
<evidence type="ECO:0008006" key="7">
    <source>
        <dbReference type="Google" id="ProtNLM"/>
    </source>
</evidence>
<feature type="region of interest" description="Disordered" evidence="2">
    <location>
        <begin position="1"/>
        <end position="56"/>
    </location>
</feature>
<gene>
    <name evidence="5" type="ORF">Zmor_011210</name>
</gene>
<dbReference type="EMBL" id="JALNTZ010000003">
    <property type="protein sequence ID" value="KAJ3659526.1"/>
    <property type="molecule type" value="Genomic_DNA"/>
</dbReference>
<keyword evidence="6" id="KW-1185">Reference proteome</keyword>